<reference evidence="1 2" key="2">
    <citation type="journal article" date="2011" name="Mol. Biol. Evol.">
        <title>Unity in variety--the pan-genome of the Chlamydiae.</title>
        <authorList>
            <person name="Collingro A."/>
            <person name="Tischler P."/>
            <person name="Weinmaier T."/>
            <person name="Penz T."/>
            <person name="Heinz E."/>
            <person name="Brunham R.C."/>
            <person name="Read T.D."/>
            <person name="Bavoil P.M."/>
            <person name="Sachse K."/>
            <person name="Kahane S."/>
            <person name="Friedman M.G."/>
            <person name="Rattei T."/>
            <person name="Myers G.S."/>
            <person name="Horn M."/>
        </authorList>
    </citation>
    <scope>NUCLEOTIDE SEQUENCE [LARGE SCALE GENOMIC DNA]</scope>
    <source>
        <strain evidence="2">ATCC VR-1471 / Z</strain>
    </source>
</reference>
<dbReference type="Proteomes" id="UP000000496">
    <property type="component" value="Chromosome gsn.131"/>
</dbReference>
<evidence type="ECO:0000313" key="1">
    <source>
        <dbReference type="EMBL" id="CCB88553.1"/>
    </source>
</evidence>
<reference key="1">
    <citation type="journal article" date="2011" name="Mol. Biol. Evol.">
        <title>Unity in variety -- the pan-genome of the Chlamydiae.</title>
        <authorList>
            <person name="Collingro A."/>
            <person name="Tischler P."/>
            <person name="Weinmaier T."/>
            <person name="Penz T."/>
            <person name="Heinz E."/>
            <person name="Brunham R.C."/>
            <person name="Read T.D."/>
            <person name="Bavoil P.M."/>
            <person name="Sachse K."/>
            <person name="Kahane S."/>
            <person name="Friedman M.G."/>
            <person name="Rattei T."/>
            <person name="Myers G.S.A."/>
            <person name="Horn M."/>
        </authorList>
    </citation>
    <scope>NUCLEOTIDE SEQUENCE</scope>
    <source>
        <strain>Z</strain>
    </source>
</reference>
<dbReference type="EMBL" id="FR872582">
    <property type="protein sequence ID" value="CCB88553.1"/>
    <property type="molecule type" value="Genomic_DNA"/>
</dbReference>
<name>F8L738_SIMNZ</name>
<dbReference type="KEGG" id="sng:SNE_A06760"/>
<dbReference type="AlphaFoldDB" id="F8L738"/>
<organism evidence="1 2">
    <name type="scientific">Simkania negevensis (strain ATCC VR-1471 / DSM 27360 / Z)</name>
    <dbReference type="NCBI Taxonomy" id="331113"/>
    <lineage>
        <taxon>Bacteria</taxon>
        <taxon>Pseudomonadati</taxon>
        <taxon>Chlamydiota</taxon>
        <taxon>Chlamydiia</taxon>
        <taxon>Parachlamydiales</taxon>
        <taxon>Simkaniaceae</taxon>
        <taxon>Simkania</taxon>
    </lineage>
</organism>
<keyword evidence="2" id="KW-1185">Reference proteome</keyword>
<sequence length="190" mass="22068">MEARGLVMAVTNYSSKNYDQFCEFYQAQVERYRNGESVPSHLIWMIQFGSRSFYTENINVSMAIPIRAFDVDKKAFEILECLDSFCRQLVRNLKKHEVYKTFLSADIHDSNHYLIKIDLFLEKMLLPKLDAETAISFTYETSKGLGTDRYTVVAFRKGARLLQNRVIDVIEQYGLNVEGIPPVMLERKAE</sequence>
<gene>
    <name evidence="1" type="ordered locus">SNE_A06760</name>
</gene>
<dbReference type="HOGENOM" id="CLU_1427117_0_0_0"/>
<proteinExistence type="predicted"/>
<evidence type="ECO:0000313" key="2">
    <source>
        <dbReference type="Proteomes" id="UP000000496"/>
    </source>
</evidence>
<dbReference type="STRING" id="331113.SNE_A06760"/>
<protein>
    <submittedName>
        <fullName evidence="1">Uncharacterized protein</fullName>
    </submittedName>
</protein>
<accession>F8L738</accession>